<evidence type="ECO:0000256" key="1">
    <source>
        <dbReference type="ARBA" id="ARBA00013172"/>
    </source>
</evidence>
<dbReference type="PANTHER" id="PTHR12215">
    <property type="entry name" value="PHOSPHOPANTETHEINE TRANSFERASE"/>
    <property type="match status" value="1"/>
</dbReference>
<proteinExistence type="predicted"/>
<dbReference type="InterPro" id="IPR037143">
    <property type="entry name" value="4-PPantetheinyl_Trfase_dom_sf"/>
</dbReference>
<dbReference type="InterPro" id="IPR008278">
    <property type="entry name" value="4-PPantetheinyl_Trfase_dom"/>
</dbReference>
<keyword evidence="6" id="KW-1185">Reference proteome</keyword>
<evidence type="ECO:0000313" key="5">
    <source>
        <dbReference type="EMBL" id="GAA5806023.1"/>
    </source>
</evidence>
<evidence type="ECO:0000259" key="3">
    <source>
        <dbReference type="Pfam" id="PF01648"/>
    </source>
</evidence>
<dbReference type="Pfam" id="PF22624">
    <property type="entry name" value="AASDHPPT_N"/>
    <property type="match status" value="1"/>
</dbReference>
<protein>
    <recommendedName>
        <fullName evidence="1">holo-[acyl-carrier-protein] synthase</fullName>
        <ecNumber evidence="1">2.7.8.7</ecNumber>
    </recommendedName>
</protein>
<dbReference type="Gene3D" id="3.90.470.20">
    <property type="entry name" value="4'-phosphopantetheinyl transferase domain"/>
    <property type="match status" value="2"/>
</dbReference>
<dbReference type="EC" id="2.7.8.7" evidence="1"/>
<evidence type="ECO:0000259" key="4">
    <source>
        <dbReference type="Pfam" id="PF22624"/>
    </source>
</evidence>
<dbReference type="EMBL" id="BAABUJ010000055">
    <property type="protein sequence ID" value="GAA5806023.1"/>
    <property type="molecule type" value="Genomic_DNA"/>
</dbReference>
<dbReference type="Proteomes" id="UP001476247">
    <property type="component" value="Unassembled WGS sequence"/>
</dbReference>
<organism evidence="5 6">
    <name type="scientific">Helicostylum pulchrum</name>
    <dbReference type="NCBI Taxonomy" id="562976"/>
    <lineage>
        <taxon>Eukaryota</taxon>
        <taxon>Fungi</taxon>
        <taxon>Fungi incertae sedis</taxon>
        <taxon>Mucoromycota</taxon>
        <taxon>Mucoromycotina</taxon>
        <taxon>Mucoromycetes</taxon>
        <taxon>Mucorales</taxon>
        <taxon>Mucorineae</taxon>
        <taxon>Mucoraceae</taxon>
        <taxon>Helicostylum</taxon>
    </lineage>
</organism>
<name>A0ABP9YGD8_9FUNG</name>
<accession>A0ABP9YGD8</accession>
<dbReference type="Pfam" id="PF01648">
    <property type="entry name" value="ACPS"/>
    <property type="match status" value="1"/>
</dbReference>
<feature type="domain" description="4'-phosphopantetheinyl transferase N-terminal" evidence="4">
    <location>
        <begin position="392"/>
        <end position="475"/>
    </location>
</feature>
<dbReference type="InterPro" id="IPR055066">
    <property type="entry name" value="AASDHPPT_N"/>
</dbReference>
<evidence type="ECO:0000313" key="6">
    <source>
        <dbReference type="Proteomes" id="UP001476247"/>
    </source>
</evidence>
<keyword evidence="2" id="KW-0808">Transferase</keyword>
<dbReference type="SUPFAM" id="SSF56214">
    <property type="entry name" value="4'-phosphopantetheinyl transferase"/>
    <property type="match status" value="2"/>
</dbReference>
<dbReference type="InterPro" id="IPR050559">
    <property type="entry name" value="P-Pant_transferase_sf"/>
</dbReference>
<feature type="domain" description="4'-phosphopantetheinyl transferase" evidence="3">
    <location>
        <begin position="481"/>
        <end position="589"/>
    </location>
</feature>
<comment type="caution">
    <text evidence="5">The sequence shown here is derived from an EMBL/GenBank/DDBJ whole genome shotgun (WGS) entry which is preliminary data.</text>
</comment>
<sequence>MNMYPYTDKEFNYTNALEIQYPEIASVAKQHNVKQTTINMTFDKVEDAAGFTDAVFTTSKENVYMLEPNFLNPRKQDELFHDYSTNCVIMRVKPRKERSNDYIPSSHYYDNYQEPSSYTEYNDSTRVLSPDRYYAPIQKKQKYPDDETRRDSTSDEVYIDNSSAGEDTLIHADEHDNDDEEEEDANTRINTLINSELISTDTPPPAMNYHQQQPIKKPKWFKMIGLVVSNKLKVVLQNKKPLIQMITATDNEVLGDVLDAQQQKEIIRQLSICASPISFQLSPEKQKITNLARVWVFRLFSAEKKDSIACWVGFDYQNQIEIENHVKQLQSVREDGRLTIYDSHIRYGKMPVVITPNQSKGYYFSDQSQVDLVTLQVTFIENDPQKVTFVYRFKTALSWLPHHEHSLVTRFKYERDQQLALTSLLLRRHYFSQRLQVPWHSLQFDRLPKGKPILKNEEINFNTSHEGSWVIFGATKERGLQIGVDTVIIDRPKSISIDEFIKSFLAQLTQQELELIKSNEDQELQLRTFYELWACKESYIKAIGVGLSLDLAKLDFRNEDDQIILKLDGKDLTSWNFHLSSLDTQTIAVVCYGSPDLHTKSTIQLAFNTKLLAKEPLHTATKTVFDQLNYQDLKDNKWIVAQLQN</sequence>
<dbReference type="PANTHER" id="PTHR12215:SF10">
    <property type="entry name" value="L-AMINOADIPATE-SEMIALDEHYDE DEHYDROGENASE-PHOSPHOPANTETHEINYL TRANSFERASE"/>
    <property type="match status" value="1"/>
</dbReference>
<evidence type="ECO:0000256" key="2">
    <source>
        <dbReference type="ARBA" id="ARBA00022679"/>
    </source>
</evidence>
<gene>
    <name evidence="5" type="ORF">HPULCUR_011551</name>
</gene>
<reference evidence="5 6" key="1">
    <citation type="submission" date="2024-04" db="EMBL/GenBank/DDBJ databases">
        <title>genome sequences of Mucor flavus KT1a and Helicostylum pulchrum KT1b strains isolation_sourced from the surface of a dry-aged beef.</title>
        <authorList>
            <person name="Toyotome T."/>
            <person name="Hosono M."/>
            <person name="Torimaru M."/>
            <person name="Fukuda K."/>
            <person name="Mikami N."/>
        </authorList>
    </citation>
    <scope>NUCLEOTIDE SEQUENCE [LARGE SCALE GENOMIC DNA]</scope>
    <source>
        <strain evidence="5 6">KT1b</strain>
    </source>
</reference>